<dbReference type="Gene3D" id="3.40.50.300">
    <property type="entry name" value="P-loop containing nucleotide triphosphate hydrolases"/>
    <property type="match status" value="1"/>
</dbReference>
<comment type="caution">
    <text evidence="1">The sequence shown here is derived from an EMBL/GenBank/DDBJ whole genome shotgun (WGS) entry which is preliminary data.</text>
</comment>
<gene>
    <name evidence="1" type="ORF">DFP72DRAFT_805704</name>
</gene>
<evidence type="ECO:0000313" key="2">
    <source>
        <dbReference type="Proteomes" id="UP000521943"/>
    </source>
</evidence>
<dbReference type="OrthoDB" id="347435at2759"/>
<name>A0A8H6I792_9AGAR</name>
<keyword evidence="2" id="KW-1185">Reference proteome</keyword>
<dbReference type="Proteomes" id="UP000521943">
    <property type="component" value="Unassembled WGS sequence"/>
</dbReference>
<dbReference type="GO" id="GO:0016301">
    <property type="term" value="F:kinase activity"/>
    <property type="evidence" value="ECO:0007669"/>
    <property type="project" value="UniProtKB-KW"/>
</dbReference>
<dbReference type="PANTHER" id="PTHR10285">
    <property type="entry name" value="URIDINE KINASE"/>
    <property type="match status" value="1"/>
</dbReference>
<dbReference type="SUPFAM" id="SSF52540">
    <property type="entry name" value="P-loop containing nucleoside triphosphate hydrolases"/>
    <property type="match status" value="1"/>
</dbReference>
<keyword evidence="1" id="KW-0418">Kinase</keyword>
<feature type="non-terminal residue" evidence="1">
    <location>
        <position position="261"/>
    </location>
</feature>
<sequence>IATMSSLSIAANFILDQLTGCLARPLIAGIQGPQGSGKTFLASHLVQRLAASDSNLRMVVLSIDDLYLPHSGLQAVARSHPENPLLRGRGQPGTHDVQLGLDLLTALHEGRTKVRLPSFDKSLFDGEGDRLPMDDRRVVVVEPPAVDVIVLEGWFIGFQPISPELLDEKWERVWKREEARLGIPEGFCTKSNIAELNQNLVEYQALWDRLDIFIQASLSPIEPEDDEDSPYSIIYQWRLEQEHAMKALNGNRGMADEAVRQ</sequence>
<dbReference type="AlphaFoldDB" id="A0A8H6I792"/>
<protein>
    <submittedName>
        <fullName evidence="1">D-glycerate 3-kinase</fullName>
    </submittedName>
</protein>
<dbReference type="InterPro" id="IPR027417">
    <property type="entry name" value="P-loop_NTPase"/>
</dbReference>
<organism evidence="1 2">
    <name type="scientific">Ephemerocybe angulata</name>
    <dbReference type="NCBI Taxonomy" id="980116"/>
    <lineage>
        <taxon>Eukaryota</taxon>
        <taxon>Fungi</taxon>
        <taxon>Dikarya</taxon>
        <taxon>Basidiomycota</taxon>
        <taxon>Agaricomycotina</taxon>
        <taxon>Agaricomycetes</taxon>
        <taxon>Agaricomycetidae</taxon>
        <taxon>Agaricales</taxon>
        <taxon>Agaricineae</taxon>
        <taxon>Psathyrellaceae</taxon>
        <taxon>Ephemerocybe</taxon>
    </lineage>
</organism>
<keyword evidence="1" id="KW-0808">Transferase</keyword>
<proteinExistence type="predicted"/>
<evidence type="ECO:0000313" key="1">
    <source>
        <dbReference type="EMBL" id="KAF6760225.1"/>
    </source>
</evidence>
<dbReference type="EMBL" id="JACGCI010000013">
    <property type="protein sequence ID" value="KAF6760225.1"/>
    <property type="molecule type" value="Genomic_DNA"/>
</dbReference>
<reference evidence="1 2" key="1">
    <citation type="submission" date="2020-07" db="EMBL/GenBank/DDBJ databases">
        <title>Comparative genomics of pyrophilous fungi reveals a link between fire events and developmental genes.</title>
        <authorList>
            <consortium name="DOE Joint Genome Institute"/>
            <person name="Steindorff A.S."/>
            <person name="Carver A."/>
            <person name="Calhoun S."/>
            <person name="Stillman K."/>
            <person name="Liu H."/>
            <person name="Lipzen A."/>
            <person name="Pangilinan J."/>
            <person name="Labutti K."/>
            <person name="Bruns T.D."/>
            <person name="Grigoriev I.V."/>
        </authorList>
    </citation>
    <scope>NUCLEOTIDE SEQUENCE [LARGE SCALE GENOMIC DNA]</scope>
    <source>
        <strain evidence="1 2">CBS 144469</strain>
    </source>
</reference>
<accession>A0A8H6I792</accession>